<comment type="subcellular location">
    <subcellularLocation>
        <location evidence="2">Cytoplasmic vesicle</location>
        <location evidence="2">Secretory vesicle</location>
        <location evidence="2">Synaptic vesicle membrane</location>
        <topology evidence="2">Multi-pass membrane protein</topology>
    </subcellularLocation>
    <subcellularLocation>
        <location evidence="1">Early endosome membrane</location>
    </subcellularLocation>
</comment>
<dbReference type="GO" id="GO:0016020">
    <property type="term" value="C:membrane"/>
    <property type="evidence" value="ECO:0007669"/>
    <property type="project" value="InterPro"/>
</dbReference>
<keyword evidence="5" id="KW-0967">Endosome</keyword>
<dbReference type="PANTHER" id="PTHR31937">
    <property type="entry name" value="TRANSMEMBRANE PROTEIN 163"/>
    <property type="match status" value="1"/>
</dbReference>
<feature type="transmembrane region" description="Helical" evidence="11">
    <location>
        <begin position="17"/>
        <end position="35"/>
    </location>
</feature>
<evidence type="ECO:0000256" key="1">
    <source>
        <dbReference type="ARBA" id="ARBA00004146"/>
    </source>
</evidence>
<feature type="transmembrane region" description="Helical" evidence="11">
    <location>
        <begin position="153"/>
        <end position="176"/>
    </location>
</feature>
<evidence type="ECO:0000259" key="12">
    <source>
        <dbReference type="Pfam" id="PF01545"/>
    </source>
</evidence>
<keyword evidence="8" id="KW-0770">Synapse</keyword>
<keyword evidence="9 11" id="KW-0472">Membrane</keyword>
<dbReference type="Gene3D" id="1.20.1510.10">
    <property type="entry name" value="Cation efflux protein transmembrane domain"/>
    <property type="match status" value="1"/>
</dbReference>
<sequence length="207" mass="22199">MANETGNLVRHSLRTEYFSTGWMVFEFLVGFYSGLKAGSILLIAFGLDSCLEIVSGSTLIWRLRKEANGAPAAEIKHAERRSSLIVGTVLLLLAVYVTGVAIANLVLHQAADTSFSGMGIAVASVILMPLLALRKRSLGKQLHSAALTEDGMCNITCAYMAATVLIGAALTAWVGWWWSDSVAALVLVYFIASEGWEAFQAGRGRAD</sequence>
<proteinExistence type="inferred from homology"/>
<evidence type="ECO:0000313" key="14">
    <source>
        <dbReference type="Proteomes" id="UP000036000"/>
    </source>
</evidence>
<dbReference type="GO" id="GO:0031410">
    <property type="term" value="C:cytoplasmic vesicle"/>
    <property type="evidence" value="ECO:0007669"/>
    <property type="project" value="UniProtKB-KW"/>
</dbReference>
<gene>
    <name evidence="13" type="ORF">ABN16_03115</name>
</gene>
<dbReference type="InterPro" id="IPR027469">
    <property type="entry name" value="Cation_efflux_TMD_sf"/>
</dbReference>
<evidence type="ECO:0000256" key="8">
    <source>
        <dbReference type="ARBA" id="ARBA00023018"/>
    </source>
</evidence>
<evidence type="ECO:0000256" key="5">
    <source>
        <dbReference type="ARBA" id="ARBA00022753"/>
    </source>
</evidence>
<evidence type="ECO:0000256" key="4">
    <source>
        <dbReference type="ARBA" id="ARBA00022692"/>
    </source>
</evidence>
<comment type="similarity">
    <text evidence="3">Belongs to the TMEM163 family.</text>
</comment>
<accession>A0AAC8UUX2</accession>
<dbReference type="EMBL" id="CP012033">
    <property type="protein sequence ID" value="AKP64087.1"/>
    <property type="molecule type" value="Genomic_DNA"/>
</dbReference>
<dbReference type="Proteomes" id="UP000036000">
    <property type="component" value="Chromosome"/>
</dbReference>
<feature type="transmembrane region" description="Helical" evidence="11">
    <location>
        <begin position="41"/>
        <end position="63"/>
    </location>
</feature>
<dbReference type="GO" id="GO:0008324">
    <property type="term" value="F:monoatomic cation transmembrane transporter activity"/>
    <property type="evidence" value="ECO:0007669"/>
    <property type="project" value="InterPro"/>
</dbReference>
<dbReference type="RefSeq" id="WP_048732861.1">
    <property type="nucleotide sequence ID" value="NZ_CP012033.1"/>
</dbReference>
<keyword evidence="14" id="KW-1185">Reference proteome</keyword>
<evidence type="ECO:0000256" key="11">
    <source>
        <dbReference type="SAM" id="Phobius"/>
    </source>
</evidence>
<evidence type="ECO:0000256" key="3">
    <source>
        <dbReference type="ARBA" id="ARBA00008731"/>
    </source>
</evidence>
<dbReference type="AlphaFoldDB" id="A0AAC8UUX2"/>
<reference evidence="13 14" key="1">
    <citation type="submission" date="2015-07" db="EMBL/GenBank/DDBJ databases">
        <title>Lactobacillus korensis/26-25/ whole genome sequencing.</title>
        <authorList>
            <person name="Kim M.K."/>
            <person name="Im W.-T."/>
            <person name="Srinivasan S."/>
            <person name="Lee J.-J."/>
        </authorList>
    </citation>
    <scope>NUCLEOTIDE SEQUENCE [LARGE SCALE GENOMIC DNA]</scope>
    <source>
        <strain evidence="13 14">26-25</strain>
    </source>
</reference>
<dbReference type="SUPFAM" id="SSF161111">
    <property type="entry name" value="Cation efflux protein transmembrane domain-like"/>
    <property type="match status" value="1"/>
</dbReference>
<organism evidence="13 14">
    <name type="scientific">Levilactobacillus koreensis</name>
    <dbReference type="NCBI Taxonomy" id="637971"/>
    <lineage>
        <taxon>Bacteria</taxon>
        <taxon>Bacillati</taxon>
        <taxon>Bacillota</taxon>
        <taxon>Bacilli</taxon>
        <taxon>Lactobacillales</taxon>
        <taxon>Lactobacillaceae</taxon>
        <taxon>Levilactobacillus</taxon>
    </lineage>
</organism>
<evidence type="ECO:0000256" key="6">
    <source>
        <dbReference type="ARBA" id="ARBA00022833"/>
    </source>
</evidence>
<keyword evidence="10" id="KW-0968">Cytoplasmic vesicle</keyword>
<evidence type="ECO:0000256" key="2">
    <source>
        <dbReference type="ARBA" id="ARBA00004644"/>
    </source>
</evidence>
<dbReference type="InterPro" id="IPR058533">
    <property type="entry name" value="Cation_efflux_TM"/>
</dbReference>
<feature type="transmembrane region" description="Helical" evidence="11">
    <location>
        <begin position="84"/>
        <end position="107"/>
    </location>
</feature>
<keyword evidence="6" id="KW-0862">Zinc</keyword>
<dbReference type="Pfam" id="PF01545">
    <property type="entry name" value="Cation_efflux"/>
    <property type="match status" value="1"/>
</dbReference>
<keyword evidence="7 11" id="KW-1133">Transmembrane helix</keyword>
<feature type="transmembrane region" description="Helical" evidence="11">
    <location>
        <begin position="113"/>
        <end position="133"/>
    </location>
</feature>
<evidence type="ECO:0000256" key="9">
    <source>
        <dbReference type="ARBA" id="ARBA00023136"/>
    </source>
</evidence>
<dbReference type="PANTHER" id="PTHR31937:SF2">
    <property type="entry name" value="TRANSMEMBRANE PROTEIN 163"/>
    <property type="match status" value="1"/>
</dbReference>
<evidence type="ECO:0000256" key="10">
    <source>
        <dbReference type="ARBA" id="ARBA00023329"/>
    </source>
</evidence>
<dbReference type="KEGG" id="lko:ABN16_03115"/>
<keyword evidence="4 11" id="KW-0812">Transmembrane</keyword>
<dbReference type="InterPro" id="IPR026765">
    <property type="entry name" value="Tmem163"/>
</dbReference>
<feature type="domain" description="Cation efflux protein transmembrane" evidence="12">
    <location>
        <begin position="27"/>
        <end position="199"/>
    </location>
</feature>
<protein>
    <submittedName>
        <fullName evidence="13">Cation transporter</fullName>
    </submittedName>
</protein>
<evidence type="ECO:0000313" key="13">
    <source>
        <dbReference type="EMBL" id="AKP64087.1"/>
    </source>
</evidence>
<evidence type="ECO:0000256" key="7">
    <source>
        <dbReference type="ARBA" id="ARBA00022989"/>
    </source>
</evidence>
<name>A0AAC8UUX2_9LACO</name>